<reference evidence="7" key="1">
    <citation type="submission" date="2012-11" db="EMBL/GenBank/DDBJ databases">
        <title>Dependencies among metagenomic species, viruses, plasmids and units of genetic variation.</title>
        <authorList>
            <person name="Nielsen H.B."/>
            <person name="Almeida M."/>
            <person name="Juncker A.S."/>
            <person name="Rasmussen S."/>
            <person name="Li J."/>
            <person name="Sunagawa S."/>
            <person name="Plichta D."/>
            <person name="Gautier L."/>
            <person name="Le Chatelier E."/>
            <person name="Peletier E."/>
            <person name="Bonde I."/>
            <person name="Nielsen T."/>
            <person name="Manichanh C."/>
            <person name="Arumugam M."/>
            <person name="Batto J."/>
            <person name="Santos M.B.Q.D."/>
            <person name="Blom N."/>
            <person name="Borruel N."/>
            <person name="Burgdorf K.S."/>
            <person name="Boumezbeur F."/>
            <person name="Casellas F."/>
            <person name="Dore J."/>
            <person name="Guarner F."/>
            <person name="Hansen T."/>
            <person name="Hildebrand F."/>
            <person name="Kaas R.S."/>
            <person name="Kennedy S."/>
            <person name="Kristiansen K."/>
            <person name="Kultima J.R."/>
            <person name="Leonard P."/>
            <person name="Levenez F."/>
            <person name="Lund O."/>
            <person name="Moumen B."/>
            <person name="Le Paslier D."/>
            <person name="Pons N."/>
            <person name="Pedersen O."/>
            <person name="Prifti E."/>
            <person name="Qin J."/>
            <person name="Raes J."/>
            <person name="Tap J."/>
            <person name="Tims S."/>
            <person name="Ussery D.W."/>
            <person name="Yamada T."/>
            <person name="MetaHit consortium"/>
            <person name="Renault P."/>
            <person name="Sicheritz-Ponten T."/>
            <person name="Bork P."/>
            <person name="Wang J."/>
            <person name="Brunak S."/>
            <person name="Ehrlich S.D."/>
        </authorList>
    </citation>
    <scope>NUCLEOTIDE SEQUENCE [LARGE SCALE GENOMIC DNA]</scope>
</reference>
<proteinExistence type="inferred from homology"/>
<keyword evidence="4" id="KW-0029">Amino-acid transport</keyword>
<keyword evidence="2" id="KW-0813">Transport</keyword>
<evidence type="ECO:0000256" key="1">
    <source>
        <dbReference type="ARBA" id="ARBA00010062"/>
    </source>
</evidence>
<dbReference type="Proteomes" id="UP000017938">
    <property type="component" value="Unassembled WGS sequence"/>
</dbReference>
<dbReference type="STRING" id="1263015.BN580_02155"/>
<evidence type="ECO:0000313" key="7">
    <source>
        <dbReference type="EMBL" id="CDC76503.1"/>
    </source>
</evidence>
<dbReference type="Gene3D" id="3.40.50.2300">
    <property type="match status" value="2"/>
</dbReference>
<evidence type="ECO:0000259" key="6">
    <source>
        <dbReference type="Pfam" id="PF13458"/>
    </source>
</evidence>
<feature type="signal peptide" evidence="5">
    <location>
        <begin position="1"/>
        <end position="22"/>
    </location>
</feature>
<dbReference type="InterPro" id="IPR051010">
    <property type="entry name" value="BCAA_transport"/>
</dbReference>
<dbReference type="Pfam" id="PF13458">
    <property type="entry name" value="Peripla_BP_6"/>
    <property type="match status" value="1"/>
</dbReference>
<gene>
    <name evidence="7" type="ORF">BN580_02155</name>
    <name evidence="8" type="ORF">MR241_02945</name>
</gene>
<comment type="similarity">
    <text evidence="1">Belongs to the leucine-binding protein family.</text>
</comment>
<sequence>MKFLTRITSVLLVVLISAAALAGCGKKGNKIADPVADKDGNITLLIGGIGALTGDYAVYGEAVRNGAQLAVDEINAAGGVNGLKLALDFQDSQGKPEAAVSAYGNLVDKGMVISLGGVMSGETASIVAEAKDDGIFILTPSGSAKACIEGNDNAFRLCFNDPQQGTISADYIADNELAKKVAVFYQSDLDYSVGLYETFKAECNKRGIEIVCEKSFTDSNKTDFSTQINAIKEADADLVFIPLYADAAATFLTQAKAADLSKVFFGCDGIDGILTKISDKTIVEGLMMLTPFASDSKEPDVVAFVGKYKEKYNADPNQFAADGYDAIYVIKAAIEKAGFSKDNTKDFQKGLVAAMTQIEVDGVTGTMKWTADGENNKGAMALVFRDGVAVAFEKK</sequence>
<protein>
    <submittedName>
        <fullName evidence="8">ABC transporter substrate-binding protein</fullName>
    </submittedName>
    <submittedName>
        <fullName evidence="7">Leucine-isoleucine-valine-threonine-and alanine-binding protein</fullName>
    </submittedName>
</protein>
<dbReference type="CDD" id="cd06347">
    <property type="entry name" value="PBP1_ABC_LivK_ligand_binding-like"/>
    <property type="match status" value="1"/>
</dbReference>
<dbReference type="InterPro" id="IPR000709">
    <property type="entry name" value="Leu_Ile_Val-bd"/>
</dbReference>
<dbReference type="Proteomes" id="UP001139365">
    <property type="component" value="Unassembled WGS sequence"/>
</dbReference>
<evidence type="ECO:0000256" key="2">
    <source>
        <dbReference type="ARBA" id="ARBA00022448"/>
    </source>
</evidence>
<accession>R6TSX0</accession>
<dbReference type="PROSITE" id="PS51257">
    <property type="entry name" value="PROKAR_LIPOPROTEIN"/>
    <property type="match status" value="1"/>
</dbReference>
<dbReference type="InterPro" id="IPR028081">
    <property type="entry name" value="Leu-bd"/>
</dbReference>
<dbReference type="GO" id="GO:0006865">
    <property type="term" value="P:amino acid transport"/>
    <property type="evidence" value="ECO:0007669"/>
    <property type="project" value="UniProtKB-KW"/>
</dbReference>
<dbReference type="EMBL" id="JALEMU010000047">
    <property type="protein sequence ID" value="MCI5755236.1"/>
    <property type="molecule type" value="Genomic_DNA"/>
</dbReference>
<comment type="caution">
    <text evidence="7">The sequence shown here is derived from an EMBL/GenBank/DDBJ whole genome shotgun (WGS) entry which is preliminary data.</text>
</comment>
<evidence type="ECO:0000256" key="3">
    <source>
        <dbReference type="ARBA" id="ARBA00022729"/>
    </source>
</evidence>
<dbReference type="PRINTS" id="PR00337">
    <property type="entry name" value="LEUILEVALBP"/>
</dbReference>
<organism evidence="7 9">
    <name type="scientific">Candidatus Colimorpha enterica</name>
    <dbReference type="NCBI Taxonomy" id="3083063"/>
    <lineage>
        <taxon>Bacteria</taxon>
        <taxon>Pseudomonadati</taxon>
        <taxon>Bacteroidota</taxon>
        <taxon>Bacteroidia</taxon>
        <taxon>Bacteroidales</taxon>
        <taxon>Candidatus Colimorpha</taxon>
    </lineage>
</organism>
<evidence type="ECO:0000256" key="4">
    <source>
        <dbReference type="ARBA" id="ARBA00022970"/>
    </source>
</evidence>
<evidence type="ECO:0000256" key="5">
    <source>
        <dbReference type="SAM" id="SignalP"/>
    </source>
</evidence>
<feature type="domain" description="Leucine-binding protein" evidence="6">
    <location>
        <begin position="46"/>
        <end position="382"/>
    </location>
</feature>
<evidence type="ECO:0000313" key="9">
    <source>
        <dbReference type="Proteomes" id="UP000017938"/>
    </source>
</evidence>
<dbReference type="InterPro" id="IPR028082">
    <property type="entry name" value="Peripla_BP_I"/>
</dbReference>
<dbReference type="SUPFAM" id="SSF53822">
    <property type="entry name" value="Periplasmic binding protein-like I"/>
    <property type="match status" value="1"/>
</dbReference>
<evidence type="ECO:0000313" key="10">
    <source>
        <dbReference type="Proteomes" id="UP001139365"/>
    </source>
</evidence>
<keyword evidence="3 5" id="KW-0732">Signal</keyword>
<dbReference type="EMBL" id="CBFW010000378">
    <property type="protein sequence ID" value="CDC76503.1"/>
    <property type="molecule type" value="Genomic_DNA"/>
</dbReference>
<dbReference type="PANTHER" id="PTHR30483:SF6">
    <property type="entry name" value="PERIPLASMIC BINDING PROTEIN OF ABC TRANSPORTER FOR NATURAL AMINO ACIDS"/>
    <property type="match status" value="1"/>
</dbReference>
<dbReference type="PANTHER" id="PTHR30483">
    <property type="entry name" value="LEUCINE-SPECIFIC-BINDING PROTEIN"/>
    <property type="match status" value="1"/>
</dbReference>
<evidence type="ECO:0000313" key="8">
    <source>
        <dbReference type="EMBL" id="MCI5755236.1"/>
    </source>
</evidence>
<dbReference type="AlphaFoldDB" id="R6TSX0"/>
<name>R6TSX0_9BACT</name>
<reference evidence="8 10" key="2">
    <citation type="submission" date="2022-03" db="EMBL/GenBank/DDBJ databases">
        <title>Metagenome-assembled genomes from swine fecal metagenomes.</title>
        <authorList>
            <person name="Holman D.B."/>
            <person name="Kommadath A."/>
        </authorList>
    </citation>
    <scope>NUCLEOTIDE SEQUENCE [LARGE SCALE GENOMIC DNA]</scope>
    <source>
        <strain evidence="8">SUG147</strain>
    </source>
</reference>
<feature type="chain" id="PRO_5041861157" evidence="5">
    <location>
        <begin position="23"/>
        <end position="395"/>
    </location>
</feature>